<evidence type="ECO:0000256" key="2">
    <source>
        <dbReference type="ARBA" id="ARBA00022898"/>
    </source>
</evidence>
<comment type="caution">
    <text evidence="5">The sequence shown here is derived from an EMBL/GenBank/DDBJ whole genome shotgun (WGS) entry which is preliminary data.</text>
</comment>
<dbReference type="OrthoDB" id="9787096at2"/>
<dbReference type="GO" id="GO:0004125">
    <property type="term" value="F:L-seryl-tRNA(Sec) selenium transferase activity"/>
    <property type="evidence" value="ECO:0007669"/>
    <property type="project" value="TreeGrafter"/>
</dbReference>
<accession>A0A371JD46</accession>
<dbReference type="AlphaFoldDB" id="A0A371JD46"/>
<evidence type="ECO:0000313" key="5">
    <source>
        <dbReference type="EMBL" id="RDY30671.1"/>
    </source>
</evidence>
<dbReference type="PANTHER" id="PTHR32328:SF0">
    <property type="entry name" value="L-SERYL-TRNA(SEC) SELENIUM TRANSFERASE"/>
    <property type="match status" value="1"/>
</dbReference>
<name>A0A371JD46_9FIRM</name>
<dbReference type="Gene3D" id="3.40.640.10">
    <property type="entry name" value="Type I PLP-dependent aspartate aminotransferase-like (Major domain)"/>
    <property type="match status" value="1"/>
</dbReference>
<dbReference type="InterPro" id="IPR015421">
    <property type="entry name" value="PyrdxlP-dep_Trfase_major"/>
</dbReference>
<protein>
    <recommendedName>
        <fullName evidence="7">Aminotransferase class V-fold PLP-dependent enzyme</fullName>
    </recommendedName>
</protein>
<evidence type="ECO:0000256" key="3">
    <source>
        <dbReference type="ARBA" id="ARBA00044507"/>
    </source>
</evidence>
<dbReference type="Pfam" id="PF03841">
    <property type="entry name" value="SelA"/>
    <property type="match status" value="1"/>
</dbReference>
<dbReference type="RefSeq" id="WP_094378393.1">
    <property type="nucleotide sequence ID" value="NZ_NOKA02000031.1"/>
</dbReference>
<feature type="modified residue" description="N6-(pyridoxal phosphate)lysine" evidence="4">
    <location>
        <position position="211"/>
    </location>
</feature>
<keyword evidence="6" id="KW-1185">Reference proteome</keyword>
<proteinExistence type="inferred from homology"/>
<dbReference type="SUPFAM" id="SSF53383">
    <property type="entry name" value="PLP-dependent transferases"/>
    <property type="match status" value="1"/>
</dbReference>
<gene>
    <name evidence="5" type="ORF">CG710_013585</name>
</gene>
<dbReference type="PANTHER" id="PTHR32328">
    <property type="entry name" value="L-SERYL-TRNA(SEC) SELENIUM TRANSFERASE"/>
    <property type="match status" value="1"/>
</dbReference>
<dbReference type="Proteomes" id="UP000216411">
    <property type="component" value="Unassembled WGS sequence"/>
</dbReference>
<evidence type="ECO:0000256" key="4">
    <source>
        <dbReference type="PIRSR" id="PIRSR618319-50"/>
    </source>
</evidence>
<evidence type="ECO:0008006" key="7">
    <source>
        <dbReference type="Google" id="ProtNLM"/>
    </source>
</evidence>
<sequence>MNFYDKMGLTPIINASETYTILGGSLMDSRALQAMAEAASGFIDLNQLISAVCQKAAELTKNEAAFVTTGAAGGIILSAAACICKGDTAKMDMLPVTDNFEKNEILIYDGNFHELVPYWKLIKLTGAKIVSVKPSLDAISEAVNERTAAFFLFPASLYEKGIPACEETIPVLKRLGIPAIVDVAAQLPPVSNLWYYTRQLGADAAIFSGGKHIKGPQSTGLIVGNTDFINSCKLLASPNCRIGRAFKTGKEELAGFITALELFVNESEEDKFNRQLLLLEEIEKKLSLNKELHLEMIMEGRLGTHQPLLLVTLPKGKTAKECNQFTRNSKIPIDIGVYPPEFEMQEDVIFLNAYNLNSQCVDIVVNTVLEYCKA</sequence>
<organism evidence="5 6">
    <name type="scientific">Lachnotalea glycerini</name>
    <dbReference type="NCBI Taxonomy" id="1763509"/>
    <lineage>
        <taxon>Bacteria</taxon>
        <taxon>Bacillati</taxon>
        <taxon>Bacillota</taxon>
        <taxon>Clostridia</taxon>
        <taxon>Lachnospirales</taxon>
        <taxon>Lachnospiraceae</taxon>
        <taxon>Lachnotalea</taxon>
    </lineage>
</organism>
<dbReference type="InterPro" id="IPR018319">
    <property type="entry name" value="SelA-like"/>
</dbReference>
<dbReference type="EMBL" id="NOKA02000031">
    <property type="protein sequence ID" value="RDY30671.1"/>
    <property type="molecule type" value="Genomic_DNA"/>
</dbReference>
<dbReference type="InterPro" id="IPR015424">
    <property type="entry name" value="PyrdxlP-dep_Trfase"/>
</dbReference>
<evidence type="ECO:0000256" key="1">
    <source>
        <dbReference type="ARBA" id="ARBA00001933"/>
    </source>
</evidence>
<reference evidence="5 6" key="1">
    <citation type="journal article" date="2017" name="Genome Announc.">
        <title>Draft Genome Sequence of a Sporulating and Motile Strain of Lachnotalea glycerini Isolated from Water in Quebec City, Canada.</title>
        <authorList>
            <person name="Maheux A.F."/>
            <person name="Boudreau D.K."/>
            <person name="Berube E."/>
            <person name="Boissinot M."/>
            <person name="Raymond F."/>
            <person name="Brodeur S."/>
            <person name="Corbeil J."/>
            <person name="Isabel S."/>
            <person name="Omar R.F."/>
            <person name="Bergeron M.G."/>
        </authorList>
    </citation>
    <scope>NUCLEOTIDE SEQUENCE [LARGE SCALE GENOMIC DNA]</scope>
    <source>
        <strain evidence="5 6">CCRI-19302</strain>
    </source>
</reference>
<comment type="cofactor">
    <cofactor evidence="1 4">
        <name>pyridoxal 5'-phosphate</name>
        <dbReference type="ChEBI" id="CHEBI:597326"/>
    </cofactor>
</comment>
<comment type="similarity">
    <text evidence="3">Belongs to the SelA family.</text>
</comment>
<evidence type="ECO:0000313" key="6">
    <source>
        <dbReference type="Proteomes" id="UP000216411"/>
    </source>
</evidence>
<keyword evidence="2 4" id="KW-0663">Pyridoxal phosphate</keyword>